<dbReference type="Gene3D" id="3.75.10.10">
    <property type="entry name" value="L-arginine/glycine Amidinotransferase, Chain A"/>
    <property type="match status" value="1"/>
</dbReference>
<name>A0A9P0ENC1_9HYPO</name>
<protein>
    <recommendedName>
        <fullName evidence="2">Protein-arginine deiminase C-terminal domain-containing protein</fullName>
    </recommendedName>
</protein>
<dbReference type="AlphaFoldDB" id="A0A9P0ENC1"/>
<comment type="caution">
    <text evidence="3">The sequence shown here is derived from an EMBL/GenBank/DDBJ whole genome shotgun (WGS) entry which is preliminary data.</text>
</comment>
<evidence type="ECO:0000313" key="4">
    <source>
        <dbReference type="Proteomes" id="UP000775872"/>
    </source>
</evidence>
<dbReference type="SUPFAM" id="SSF110083">
    <property type="entry name" value="Peptidylarginine deiminase Pad4, middle domain"/>
    <property type="match status" value="1"/>
</dbReference>
<accession>A0A9P0ENC1</accession>
<dbReference type="OrthoDB" id="5102063at2759"/>
<evidence type="ECO:0000259" key="2">
    <source>
        <dbReference type="Pfam" id="PF03068"/>
    </source>
</evidence>
<dbReference type="GO" id="GO:0004668">
    <property type="term" value="F:protein-arginine deiminase activity"/>
    <property type="evidence" value="ECO:0007669"/>
    <property type="project" value="InterPro"/>
</dbReference>
<feature type="chain" id="PRO_5040208766" description="Protein-arginine deiminase C-terminal domain-containing protein" evidence="1">
    <location>
        <begin position="22"/>
        <end position="616"/>
    </location>
</feature>
<proteinExistence type="predicted"/>
<reference evidence="4" key="1">
    <citation type="submission" date="2019-06" db="EMBL/GenBank/DDBJ databases">
        <authorList>
            <person name="Broberg M."/>
        </authorList>
    </citation>
    <scope>NUCLEOTIDE SEQUENCE [LARGE SCALE GENOMIC DNA]</scope>
</reference>
<evidence type="ECO:0000256" key="1">
    <source>
        <dbReference type="SAM" id="SignalP"/>
    </source>
</evidence>
<feature type="domain" description="Protein-arginine deiminase C-terminal" evidence="2">
    <location>
        <begin position="186"/>
        <end position="616"/>
    </location>
</feature>
<sequence length="616" mass="68251">MAPYSLRTAILILAACRASHALTATILADTNRDGKVDITGDTDAVGKQSWTAERGALFLPNVVDTDRRCSVTATDVETMHLCHDATDNVLRQQDYLAPIRTVPTKGLSENAVGVINVTDSTATEFVRIFYKNQGSWSFLEEDHKFTAAQLSDGLELGIDGRDVRRPETWDGRATVYFTVTDGEESATDFVELRVAPYLTHHHVQLAQQSFVSNWNRVYLQRFAEEFATHNDDAGLPQSPVQLSGADIWVQDYFETGYASIPGPSGPIAIRIILQSIQRRSAGRYLFSELRNEKVGAINYPQSWDSDQTYWGETYDSTGNLETIPPYTYNGKSYPAGRIIIGEGDTSPLVLPFLQLQETQDPIILDTSWLAVGHVDEFIQFIPANNERGWVVMAEDPLAGVALLKKAQADGYGSLRALSRDVFTYDPYDGAHAPCVPQSTIDFELARTDVDRVNQYAADKIQANLEIIKRETGISDADIFRVPGFVSSSSRWTCSNSLVSSAKFPATQDDDKPLDIVNATGSWGAPIERRESVEKVHAHYPAAINGVILSNSYYLSANPWGPIIDGVDIFAKAIEESYAAVNYTVHFIDTFFTHHMGGGEVHCGSNVWREIKPATWW</sequence>
<keyword evidence="1" id="KW-0732">Signal</keyword>
<dbReference type="InterPro" id="IPR036556">
    <property type="entry name" value="PAD_central_sf"/>
</dbReference>
<dbReference type="PANTHER" id="PTHR10837:SF8">
    <property type="entry name" value="PROTEIN-ARGININE DEIMINASE"/>
    <property type="match status" value="1"/>
</dbReference>
<dbReference type="EMBL" id="CABFOC020000063">
    <property type="protein sequence ID" value="CAH0055972.1"/>
    <property type="molecule type" value="Genomic_DNA"/>
</dbReference>
<feature type="signal peptide" evidence="1">
    <location>
        <begin position="1"/>
        <end position="21"/>
    </location>
</feature>
<organism evidence="3 4">
    <name type="scientific">Clonostachys solani</name>
    <dbReference type="NCBI Taxonomy" id="160281"/>
    <lineage>
        <taxon>Eukaryota</taxon>
        <taxon>Fungi</taxon>
        <taxon>Dikarya</taxon>
        <taxon>Ascomycota</taxon>
        <taxon>Pezizomycotina</taxon>
        <taxon>Sordariomycetes</taxon>
        <taxon>Hypocreomycetidae</taxon>
        <taxon>Hypocreales</taxon>
        <taxon>Bionectriaceae</taxon>
        <taxon>Clonostachys</taxon>
    </lineage>
</organism>
<reference evidence="3 4" key="2">
    <citation type="submission" date="2021-10" db="EMBL/GenBank/DDBJ databases">
        <authorList>
            <person name="Piombo E."/>
        </authorList>
    </citation>
    <scope>NUCLEOTIDE SEQUENCE [LARGE SCALE GENOMIC DNA]</scope>
</reference>
<gene>
    <name evidence="3" type="ORF">CSOL1703_00005906</name>
</gene>
<keyword evidence="4" id="KW-1185">Reference proteome</keyword>
<dbReference type="GO" id="GO:0005737">
    <property type="term" value="C:cytoplasm"/>
    <property type="evidence" value="ECO:0007669"/>
    <property type="project" value="InterPro"/>
</dbReference>
<dbReference type="PANTHER" id="PTHR10837">
    <property type="entry name" value="PEPTIDYLARGININE DEIMINASE"/>
    <property type="match status" value="1"/>
</dbReference>
<evidence type="ECO:0000313" key="3">
    <source>
        <dbReference type="EMBL" id="CAH0055972.1"/>
    </source>
</evidence>
<dbReference type="GO" id="GO:0005509">
    <property type="term" value="F:calcium ion binding"/>
    <property type="evidence" value="ECO:0007669"/>
    <property type="project" value="InterPro"/>
</dbReference>
<dbReference type="SUPFAM" id="SSF55909">
    <property type="entry name" value="Pentein"/>
    <property type="match status" value="1"/>
</dbReference>
<dbReference type="Proteomes" id="UP000775872">
    <property type="component" value="Unassembled WGS sequence"/>
</dbReference>
<dbReference type="InterPro" id="IPR013530">
    <property type="entry name" value="PAD_C"/>
</dbReference>
<dbReference type="InterPro" id="IPR004303">
    <property type="entry name" value="PAD"/>
</dbReference>
<dbReference type="Pfam" id="PF03068">
    <property type="entry name" value="PAD"/>
    <property type="match status" value="1"/>
</dbReference>